<evidence type="ECO:0000313" key="1">
    <source>
        <dbReference type="EMBL" id="GMR34467.1"/>
    </source>
</evidence>
<evidence type="ECO:0000313" key="2">
    <source>
        <dbReference type="Proteomes" id="UP001328107"/>
    </source>
</evidence>
<name>A0AAN4ZAZ6_9BILA</name>
<sequence length="79" mass="8916">MFTTFVGIPTLPSIFPSHLLDASNEILSSNITFKQRLQNFLMEGMISVVGSFFLGKDVDVLFRETYGKDFPSNGELMYD</sequence>
<keyword evidence="2" id="KW-1185">Reference proteome</keyword>
<organism evidence="1 2">
    <name type="scientific">Pristionchus mayeri</name>
    <dbReference type="NCBI Taxonomy" id="1317129"/>
    <lineage>
        <taxon>Eukaryota</taxon>
        <taxon>Metazoa</taxon>
        <taxon>Ecdysozoa</taxon>
        <taxon>Nematoda</taxon>
        <taxon>Chromadorea</taxon>
        <taxon>Rhabditida</taxon>
        <taxon>Rhabditina</taxon>
        <taxon>Diplogasteromorpha</taxon>
        <taxon>Diplogasteroidea</taxon>
        <taxon>Neodiplogasteridae</taxon>
        <taxon>Pristionchus</taxon>
    </lineage>
</organism>
<comment type="caution">
    <text evidence="1">The sequence shown here is derived from an EMBL/GenBank/DDBJ whole genome shotgun (WGS) entry which is preliminary data.</text>
</comment>
<feature type="non-terminal residue" evidence="1">
    <location>
        <position position="79"/>
    </location>
</feature>
<dbReference type="Proteomes" id="UP001328107">
    <property type="component" value="Unassembled WGS sequence"/>
</dbReference>
<protein>
    <submittedName>
        <fullName evidence="1">Uncharacterized protein</fullName>
    </submittedName>
</protein>
<accession>A0AAN4ZAZ6</accession>
<dbReference type="EMBL" id="BTRK01000002">
    <property type="protein sequence ID" value="GMR34467.1"/>
    <property type="molecule type" value="Genomic_DNA"/>
</dbReference>
<dbReference type="AlphaFoldDB" id="A0AAN4ZAZ6"/>
<proteinExistence type="predicted"/>
<gene>
    <name evidence="1" type="ORF">PMAYCL1PPCAC_04662</name>
</gene>
<reference evidence="2" key="1">
    <citation type="submission" date="2022-10" db="EMBL/GenBank/DDBJ databases">
        <title>Genome assembly of Pristionchus species.</title>
        <authorList>
            <person name="Yoshida K."/>
            <person name="Sommer R.J."/>
        </authorList>
    </citation>
    <scope>NUCLEOTIDE SEQUENCE [LARGE SCALE GENOMIC DNA]</scope>
    <source>
        <strain evidence="2">RS5460</strain>
    </source>
</reference>